<evidence type="ECO:0000313" key="3">
    <source>
        <dbReference type="Proteomes" id="UP000311008"/>
    </source>
</evidence>
<reference evidence="3" key="1">
    <citation type="journal article" date="2019" name="ISME J.">
        <title>Evolution in action: habitat transition from sediment to the pelagial leads to genome streamlining in Methylophilaceae.</title>
        <authorList>
            <person name="Salcher M."/>
            <person name="Schaefle D."/>
            <person name="Kaspar M."/>
            <person name="Neuenschwander S.M."/>
            <person name="Ghai R."/>
        </authorList>
    </citation>
    <scope>NUCLEOTIDE SEQUENCE [LARGE SCALE GENOMIC DNA]</scope>
    <source>
        <strain evidence="3">MMS-M-51</strain>
    </source>
</reference>
<gene>
    <name evidence="2" type="ORF">FIU01_11010</name>
</gene>
<dbReference type="Pfam" id="PF09694">
    <property type="entry name" value="Gcw_chp"/>
    <property type="match status" value="1"/>
</dbReference>
<protein>
    <recommendedName>
        <fullName evidence="4">Porin</fullName>
    </recommendedName>
</protein>
<proteinExistence type="predicted"/>
<organism evidence="2 3">
    <name type="scientific">Methylophilus medardicus</name>
    <dbReference type="NCBI Taxonomy" id="2588534"/>
    <lineage>
        <taxon>Bacteria</taxon>
        <taxon>Pseudomonadati</taxon>
        <taxon>Pseudomonadota</taxon>
        <taxon>Betaproteobacteria</taxon>
        <taxon>Nitrosomonadales</taxon>
        <taxon>Methylophilaceae</taxon>
        <taxon>Methylophilus</taxon>
    </lineage>
</organism>
<dbReference type="Proteomes" id="UP000311008">
    <property type="component" value="Chromosome"/>
</dbReference>
<evidence type="ECO:0008006" key="4">
    <source>
        <dbReference type="Google" id="ProtNLM"/>
    </source>
</evidence>
<dbReference type="EMBL" id="CP040946">
    <property type="protein sequence ID" value="QDC44994.1"/>
    <property type="molecule type" value="Genomic_DNA"/>
</dbReference>
<dbReference type="OrthoDB" id="9793561at2"/>
<accession>A0A5B8CUJ4</accession>
<name>A0A5B8CUJ4_9PROT</name>
<evidence type="ECO:0000313" key="2">
    <source>
        <dbReference type="EMBL" id="QDC44994.1"/>
    </source>
</evidence>
<dbReference type="NCBIfam" id="TIGR02001">
    <property type="entry name" value="gcw_chp"/>
    <property type="match status" value="1"/>
</dbReference>
<keyword evidence="3" id="KW-1185">Reference proteome</keyword>
<dbReference type="InterPro" id="IPR010239">
    <property type="entry name" value="CHP02001"/>
</dbReference>
<keyword evidence="1" id="KW-0732">Signal</keyword>
<evidence type="ECO:0000256" key="1">
    <source>
        <dbReference type="SAM" id="SignalP"/>
    </source>
</evidence>
<dbReference type="KEGG" id="mmec:FIU01_11010"/>
<dbReference type="RefSeq" id="WP_140004321.1">
    <property type="nucleotide sequence ID" value="NZ_CP040946.1"/>
</dbReference>
<dbReference type="AlphaFoldDB" id="A0A5B8CUJ4"/>
<sequence>MASLFTRYALVTALLSMQPLLAVAEEASAWTASSNLSLVSDYYARGISLSWHQPTVQAGLDIAHTSGFYAGVWGSGVSQNTLVGASTELDIYAGVNGNFSQAAKLGYSLGVISYFYPGGSWRKYEGLALDLGKPSGGRFTTTELNAGLSYDWLSAKVFYTLSNWFGAERSTGWDGSTRGSVYLDINAAYPLPWQGWTLIGHLGHMDVSAQLQPDGFPNANGLPGTYKTNPDYNDWKLGLSKAFNIGSSEGWSAGVYWVGASNRGYWGSYGGSSFNSAPNANGEVQTKHLNDSRLLFTLSRAL</sequence>
<feature type="chain" id="PRO_5023143193" description="Porin" evidence="1">
    <location>
        <begin position="25"/>
        <end position="302"/>
    </location>
</feature>
<feature type="signal peptide" evidence="1">
    <location>
        <begin position="1"/>
        <end position="24"/>
    </location>
</feature>